<evidence type="ECO:0000313" key="9">
    <source>
        <dbReference type="EMBL" id="RBO91232.1"/>
    </source>
</evidence>
<evidence type="ECO:0000256" key="6">
    <source>
        <dbReference type="ARBA" id="ARBA00022989"/>
    </source>
</evidence>
<feature type="transmembrane region" description="Helical" evidence="8">
    <location>
        <begin position="191"/>
        <end position="209"/>
    </location>
</feature>
<comment type="caution">
    <text evidence="9">The sequence shown here is derived from an EMBL/GenBank/DDBJ whole genome shotgun (WGS) entry which is preliminary data.</text>
</comment>
<evidence type="ECO:0000256" key="5">
    <source>
        <dbReference type="ARBA" id="ARBA00022692"/>
    </source>
</evidence>
<dbReference type="CDD" id="cd06550">
    <property type="entry name" value="TM_ABC_iron-siderophores_like"/>
    <property type="match status" value="1"/>
</dbReference>
<accession>A0A366DMC7</accession>
<organism evidence="9 10">
    <name type="scientific">Pseudochrobactrum asaccharolyticum</name>
    <dbReference type="NCBI Taxonomy" id="354351"/>
    <lineage>
        <taxon>Bacteria</taxon>
        <taxon>Pseudomonadati</taxon>
        <taxon>Pseudomonadota</taxon>
        <taxon>Alphaproteobacteria</taxon>
        <taxon>Hyphomicrobiales</taxon>
        <taxon>Brucellaceae</taxon>
        <taxon>Pseudochrobactrum</taxon>
    </lineage>
</organism>
<evidence type="ECO:0000256" key="4">
    <source>
        <dbReference type="ARBA" id="ARBA00022475"/>
    </source>
</evidence>
<feature type="transmembrane region" description="Helical" evidence="8">
    <location>
        <begin position="147"/>
        <end position="171"/>
    </location>
</feature>
<evidence type="ECO:0000256" key="1">
    <source>
        <dbReference type="ARBA" id="ARBA00004651"/>
    </source>
</evidence>
<dbReference type="OrthoDB" id="9811975at2"/>
<gene>
    <name evidence="9" type="ORF">DFR47_10992</name>
</gene>
<keyword evidence="5 8" id="KW-0812">Transmembrane</keyword>
<reference evidence="9 10" key="1">
    <citation type="submission" date="2018-06" db="EMBL/GenBank/DDBJ databases">
        <title>Genomic Encyclopedia of Type Strains, Phase IV (KMG-IV): sequencing the most valuable type-strain genomes for metagenomic binning, comparative biology and taxonomic classification.</title>
        <authorList>
            <person name="Goeker M."/>
        </authorList>
    </citation>
    <scope>NUCLEOTIDE SEQUENCE [LARGE SCALE GENOMIC DNA]</scope>
    <source>
        <strain evidence="9 10">DSM 25619</strain>
    </source>
</reference>
<feature type="transmembrane region" description="Helical" evidence="8">
    <location>
        <begin position="304"/>
        <end position="323"/>
    </location>
</feature>
<dbReference type="SUPFAM" id="SSF81345">
    <property type="entry name" value="ABC transporter involved in vitamin B12 uptake, BtuC"/>
    <property type="match status" value="1"/>
</dbReference>
<feature type="transmembrane region" description="Helical" evidence="8">
    <location>
        <begin position="275"/>
        <end position="298"/>
    </location>
</feature>
<dbReference type="GO" id="GO:0022857">
    <property type="term" value="F:transmembrane transporter activity"/>
    <property type="evidence" value="ECO:0007669"/>
    <property type="project" value="InterPro"/>
</dbReference>
<comment type="subcellular location">
    <subcellularLocation>
        <location evidence="1">Cell membrane</location>
        <topology evidence="1">Multi-pass membrane protein</topology>
    </subcellularLocation>
</comment>
<evidence type="ECO:0000313" key="10">
    <source>
        <dbReference type="Proteomes" id="UP000252893"/>
    </source>
</evidence>
<dbReference type="InterPro" id="IPR037294">
    <property type="entry name" value="ABC_BtuC-like"/>
</dbReference>
<keyword evidence="10" id="KW-1185">Reference proteome</keyword>
<keyword evidence="7 8" id="KW-0472">Membrane</keyword>
<dbReference type="PANTHER" id="PTHR30472">
    <property type="entry name" value="FERRIC ENTEROBACTIN TRANSPORT SYSTEM PERMEASE PROTEIN"/>
    <property type="match status" value="1"/>
</dbReference>
<protein>
    <submittedName>
        <fullName evidence="9">Iron complex transport system permease protein</fullName>
    </submittedName>
</protein>
<dbReference type="PANTHER" id="PTHR30472:SF58">
    <property type="entry name" value="IRON(3+)-HYDROXAMATE IMPORT SYSTEM PERMEASE PROTEIN FHUB"/>
    <property type="match status" value="1"/>
</dbReference>
<dbReference type="FunFam" id="1.10.3470.10:FF:000001">
    <property type="entry name" value="Vitamin B12 ABC transporter permease BtuC"/>
    <property type="match status" value="1"/>
</dbReference>
<evidence type="ECO:0000256" key="8">
    <source>
        <dbReference type="SAM" id="Phobius"/>
    </source>
</evidence>
<evidence type="ECO:0000256" key="2">
    <source>
        <dbReference type="ARBA" id="ARBA00007935"/>
    </source>
</evidence>
<dbReference type="EMBL" id="QNRH01000009">
    <property type="protein sequence ID" value="RBO91232.1"/>
    <property type="molecule type" value="Genomic_DNA"/>
</dbReference>
<keyword evidence="6 8" id="KW-1133">Transmembrane helix</keyword>
<evidence type="ECO:0000256" key="3">
    <source>
        <dbReference type="ARBA" id="ARBA00022448"/>
    </source>
</evidence>
<dbReference type="GO" id="GO:0033214">
    <property type="term" value="P:siderophore-iron import into cell"/>
    <property type="evidence" value="ECO:0007669"/>
    <property type="project" value="TreeGrafter"/>
</dbReference>
<dbReference type="InterPro" id="IPR000522">
    <property type="entry name" value="ABC_transptr_permease_BtuC"/>
</dbReference>
<dbReference type="Proteomes" id="UP000252893">
    <property type="component" value="Unassembled WGS sequence"/>
</dbReference>
<keyword evidence="4" id="KW-1003">Cell membrane</keyword>
<dbReference type="Pfam" id="PF01032">
    <property type="entry name" value="FecCD"/>
    <property type="match status" value="1"/>
</dbReference>
<sequence>MVRRFTIILSGMFLLLAGLLLSVSYGAADISYSTIVRAVFAFDGLDNDHLILREFRIPRALAAALVGAALGAAGALMQGITRNPLASPSLMGLNAGAGLMLVLGLALSPTLGFTVLIGLSFAGAAVGVTVVFLVGSAQRGGLTPVRLALAGAAVSAFFGAFTSFIIVYYKIGQDVLFYTAGGVQGVQEEQLLFVAPWIGGGLIVALLLSRSVSLLSLGQDVATGLGLNIVHVRIVAALAILILAGSSVALAGGIGFVGLVVPHVSRFLTGLDYRWIVPVSAVLGACLLIFADLAARMINPPYEVPVGLMTALIGVPFFLMLAWRDERGI</sequence>
<dbReference type="AlphaFoldDB" id="A0A366DMC7"/>
<proteinExistence type="inferred from homology"/>
<evidence type="ECO:0000256" key="7">
    <source>
        <dbReference type="ARBA" id="ARBA00023136"/>
    </source>
</evidence>
<feature type="transmembrane region" description="Helical" evidence="8">
    <location>
        <begin position="57"/>
        <end position="77"/>
    </location>
</feature>
<feature type="transmembrane region" description="Helical" evidence="8">
    <location>
        <begin position="113"/>
        <end position="135"/>
    </location>
</feature>
<name>A0A366DMC7_9HYPH</name>
<dbReference type="Gene3D" id="1.10.3470.10">
    <property type="entry name" value="ABC transporter involved in vitamin B12 uptake, BtuC"/>
    <property type="match status" value="1"/>
</dbReference>
<comment type="similarity">
    <text evidence="2">Belongs to the binding-protein-dependent transport system permease family. FecCD subfamily.</text>
</comment>
<feature type="transmembrane region" description="Helical" evidence="8">
    <location>
        <begin position="89"/>
        <end position="107"/>
    </location>
</feature>
<keyword evidence="3" id="KW-0813">Transport</keyword>
<dbReference type="GO" id="GO:0005886">
    <property type="term" value="C:plasma membrane"/>
    <property type="evidence" value="ECO:0007669"/>
    <property type="project" value="UniProtKB-SubCell"/>
</dbReference>